<keyword evidence="6" id="KW-1133">Transmembrane helix</keyword>
<keyword evidence="3" id="KW-0808">Transferase</keyword>
<evidence type="ECO:0000256" key="2">
    <source>
        <dbReference type="ARBA" id="ARBA00022516"/>
    </source>
</evidence>
<comment type="pathway">
    <text evidence="1">Lipid metabolism.</text>
</comment>
<evidence type="ECO:0000256" key="4">
    <source>
        <dbReference type="ARBA" id="ARBA00023098"/>
    </source>
</evidence>
<feature type="domain" description="Phospholipid/glycerol acyltransferase" evidence="7">
    <location>
        <begin position="74"/>
        <end position="190"/>
    </location>
</feature>
<dbReference type="RefSeq" id="WP_377181512.1">
    <property type="nucleotide sequence ID" value="NZ_JBHUPD010000001.1"/>
</dbReference>
<evidence type="ECO:0000256" key="5">
    <source>
        <dbReference type="ARBA" id="ARBA00023315"/>
    </source>
</evidence>
<sequence>MKIILRKLHCYLYIASVAITYAVAFPFLYLLSRKKSNYKYMNAIRRSWGFVSSLLVGIFYSFDYEQPIDWNRTYIICPNHTSNLDITAMTILVRNNNHTFMGKEALLNNFITRLFFKTVDIPVNRESKMSSYRAFKKASEALAEGVSVIIFPEGRIPEQYPPHLHDFKNGPFRMAIEMKVPIIPVSSANTWKILWDNGLKHGSKPGICHIFVHKPVETAHLTVDDADALRYRVHDIIQQKLV</sequence>
<keyword evidence="9" id="KW-1185">Reference proteome</keyword>
<feature type="transmembrane region" description="Helical" evidence="6">
    <location>
        <begin position="12"/>
        <end position="31"/>
    </location>
</feature>
<dbReference type="InterPro" id="IPR002123">
    <property type="entry name" value="Plipid/glycerol_acylTrfase"/>
</dbReference>
<dbReference type="SMART" id="SM00563">
    <property type="entry name" value="PlsC"/>
    <property type="match status" value="1"/>
</dbReference>
<accession>A0ABW5Y6Z9</accession>
<dbReference type="EMBL" id="JBHUPD010000001">
    <property type="protein sequence ID" value="MFD2871133.1"/>
    <property type="molecule type" value="Genomic_DNA"/>
</dbReference>
<protein>
    <submittedName>
        <fullName evidence="8">Lysophospholipid acyltransferase family protein</fullName>
    </submittedName>
</protein>
<reference evidence="9" key="1">
    <citation type="journal article" date="2019" name="Int. J. Syst. Evol. Microbiol.">
        <title>The Global Catalogue of Microorganisms (GCM) 10K type strain sequencing project: providing services to taxonomists for standard genome sequencing and annotation.</title>
        <authorList>
            <consortium name="The Broad Institute Genomics Platform"/>
            <consortium name="The Broad Institute Genome Sequencing Center for Infectious Disease"/>
            <person name="Wu L."/>
            <person name="Ma J."/>
        </authorList>
    </citation>
    <scope>NUCLEOTIDE SEQUENCE [LARGE SCALE GENOMIC DNA]</scope>
    <source>
        <strain evidence="9">KCTC 22437</strain>
    </source>
</reference>
<proteinExistence type="predicted"/>
<dbReference type="Proteomes" id="UP001597557">
    <property type="component" value="Unassembled WGS sequence"/>
</dbReference>
<keyword evidence="4" id="KW-0443">Lipid metabolism</keyword>
<comment type="caution">
    <text evidence="8">The sequence shown here is derived from an EMBL/GenBank/DDBJ whole genome shotgun (WGS) entry which is preliminary data.</text>
</comment>
<evidence type="ECO:0000313" key="8">
    <source>
        <dbReference type="EMBL" id="MFD2871133.1"/>
    </source>
</evidence>
<dbReference type="Pfam" id="PF01553">
    <property type="entry name" value="Acyltransferase"/>
    <property type="match status" value="1"/>
</dbReference>
<evidence type="ECO:0000256" key="3">
    <source>
        <dbReference type="ARBA" id="ARBA00022679"/>
    </source>
</evidence>
<dbReference type="CDD" id="cd07989">
    <property type="entry name" value="LPLAT_AGPAT-like"/>
    <property type="match status" value="1"/>
</dbReference>
<evidence type="ECO:0000313" key="9">
    <source>
        <dbReference type="Proteomes" id="UP001597557"/>
    </source>
</evidence>
<gene>
    <name evidence="8" type="ORF">ACFS5N_01560</name>
</gene>
<organism evidence="8 9">
    <name type="scientific">Mucilaginibacter ximonensis</name>
    <dbReference type="NCBI Taxonomy" id="538021"/>
    <lineage>
        <taxon>Bacteria</taxon>
        <taxon>Pseudomonadati</taxon>
        <taxon>Bacteroidota</taxon>
        <taxon>Sphingobacteriia</taxon>
        <taxon>Sphingobacteriales</taxon>
        <taxon>Sphingobacteriaceae</taxon>
        <taxon>Mucilaginibacter</taxon>
    </lineage>
</organism>
<dbReference type="GO" id="GO:0016746">
    <property type="term" value="F:acyltransferase activity"/>
    <property type="evidence" value="ECO:0007669"/>
    <property type="project" value="UniProtKB-KW"/>
</dbReference>
<dbReference type="PANTHER" id="PTHR10434:SF64">
    <property type="entry name" value="1-ACYL-SN-GLYCEROL-3-PHOSPHATE ACYLTRANSFERASE-RELATED"/>
    <property type="match status" value="1"/>
</dbReference>
<keyword evidence="6" id="KW-0812">Transmembrane</keyword>
<name>A0ABW5Y6Z9_9SPHI</name>
<keyword evidence="6" id="KW-0472">Membrane</keyword>
<keyword evidence="2" id="KW-0444">Lipid biosynthesis</keyword>
<evidence type="ECO:0000256" key="1">
    <source>
        <dbReference type="ARBA" id="ARBA00005189"/>
    </source>
</evidence>
<evidence type="ECO:0000259" key="7">
    <source>
        <dbReference type="SMART" id="SM00563"/>
    </source>
</evidence>
<dbReference type="PANTHER" id="PTHR10434">
    <property type="entry name" value="1-ACYL-SN-GLYCEROL-3-PHOSPHATE ACYLTRANSFERASE"/>
    <property type="match status" value="1"/>
</dbReference>
<dbReference type="SUPFAM" id="SSF69593">
    <property type="entry name" value="Glycerol-3-phosphate (1)-acyltransferase"/>
    <property type="match status" value="1"/>
</dbReference>
<keyword evidence="5 8" id="KW-0012">Acyltransferase</keyword>
<evidence type="ECO:0000256" key="6">
    <source>
        <dbReference type="SAM" id="Phobius"/>
    </source>
</evidence>